<accession>A0AAN9UPP0</accession>
<sequence length="293" mass="31327">MSATFTASKKQLTWLITGCSSGFGLSLTRIAQAGGHRVIATSRNPSRTPDLVAEVEGKGGKWLKLDVNDLGSRQFVDDLEKSGEEIDVLVNNAGYMLLAPVETTSEEETRATMETLFFGPLRLIQAVIPYMRQRRFGAIINFSSGAALDARGSMGIYAGAKAGIDGITKALAKEVAPFNVRTLTVILGVFNTNLGNAGEFGKAPLPDDYKGSAAEQMMQVIASGKFPFKGDKDKAMKAVYEVVVGEGAGRGREAEGLLPLGSDMTVRVKGVRDALDHSLEVFGEVTNNMNIDE</sequence>
<keyword evidence="4" id="KW-1185">Reference proteome</keyword>
<dbReference type="PANTHER" id="PTHR43976:SF6">
    <property type="entry name" value="OXIDOREDUCTASE, PUTATIVE (AFU_ORTHOLOGUE AFUA_1G13950)-RELATED"/>
    <property type="match status" value="1"/>
</dbReference>
<dbReference type="PRINTS" id="PR00081">
    <property type="entry name" value="GDHRDH"/>
</dbReference>
<comment type="caution">
    <text evidence="3">The sequence shown here is derived from an EMBL/GenBank/DDBJ whole genome shotgun (WGS) entry which is preliminary data.</text>
</comment>
<dbReference type="SUPFAM" id="SSF51735">
    <property type="entry name" value="NAD(P)-binding Rossmann-fold domains"/>
    <property type="match status" value="1"/>
</dbReference>
<keyword evidence="1" id="KW-0521">NADP</keyword>
<dbReference type="PRINTS" id="PR00080">
    <property type="entry name" value="SDRFAMILY"/>
</dbReference>
<evidence type="ECO:0000256" key="2">
    <source>
        <dbReference type="RuleBase" id="RU000363"/>
    </source>
</evidence>
<evidence type="ECO:0000313" key="4">
    <source>
        <dbReference type="Proteomes" id="UP001320420"/>
    </source>
</evidence>
<dbReference type="AlphaFoldDB" id="A0AAN9UPP0"/>
<organism evidence="3 4">
    <name type="scientific">Diatrype stigma</name>
    <dbReference type="NCBI Taxonomy" id="117547"/>
    <lineage>
        <taxon>Eukaryota</taxon>
        <taxon>Fungi</taxon>
        <taxon>Dikarya</taxon>
        <taxon>Ascomycota</taxon>
        <taxon>Pezizomycotina</taxon>
        <taxon>Sordariomycetes</taxon>
        <taxon>Xylariomycetidae</taxon>
        <taxon>Xylariales</taxon>
        <taxon>Diatrypaceae</taxon>
        <taxon>Diatrype</taxon>
    </lineage>
</organism>
<dbReference type="InterPro" id="IPR051911">
    <property type="entry name" value="SDR_oxidoreductase"/>
</dbReference>
<reference evidence="3 4" key="1">
    <citation type="submission" date="2024-02" db="EMBL/GenBank/DDBJ databases">
        <title>De novo assembly and annotation of 12 fungi associated with fruit tree decline syndrome in Ontario, Canada.</title>
        <authorList>
            <person name="Sulman M."/>
            <person name="Ellouze W."/>
            <person name="Ilyukhin E."/>
        </authorList>
    </citation>
    <scope>NUCLEOTIDE SEQUENCE [LARGE SCALE GENOMIC DNA]</scope>
    <source>
        <strain evidence="3 4">M11/M66-122</strain>
    </source>
</reference>
<dbReference type="Pfam" id="PF00106">
    <property type="entry name" value="adh_short"/>
    <property type="match status" value="1"/>
</dbReference>
<dbReference type="PANTHER" id="PTHR43976">
    <property type="entry name" value="SHORT CHAIN DEHYDROGENASE"/>
    <property type="match status" value="1"/>
</dbReference>
<proteinExistence type="inferred from homology"/>
<dbReference type="Gene3D" id="3.40.50.720">
    <property type="entry name" value="NAD(P)-binding Rossmann-like Domain"/>
    <property type="match status" value="1"/>
</dbReference>
<dbReference type="EMBL" id="JAKJXP020000045">
    <property type="protein sequence ID" value="KAK7751751.1"/>
    <property type="molecule type" value="Genomic_DNA"/>
</dbReference>
<evidence type="ECO:0000256" key="1">
    <source>
        <dbReference type="ARBA" id="ARBA00022857"/>
    </source>
</evidence>
<evidence type="ECO:0000313" key="3">
    <source>
        <dbReference type="EMBL" id="KAK7751751.1"/>
    </source>
</evidence>
<dbReference type="CDD" id="cd05374">
    <property type="entry name" value="17beta-HSD-like_SDR_c"/>
    <property type="match status" value="1"/>
</dbReference>
<evidence type="ECO:0008006" key="5">
    <source>
        <dbReference type="Google" id="ProtNLM"/>
    </source>
</evidence>
<gene>
    <name evidence="3" type="ORF">SLS62_006236</name>
</gene>
<dbReference type="Proteomes" id="UP001320420">
    <property type="component" value="Unassembled WGS sequence"/>
</dbReference>
<dbReference type="InterPro" id="IPR002347">
    <property type="entry name" value="SDR_fam"/>
</dbReference>
<dbReference type="InterPro" id="IPR036291">
    <property type="entry name" value="NAD(P)-bd_dom_sf"/>
</dbReference>
<dbReference type="PROSITE" id="PS00061">
    <property type="entry name" value="ADH_SHORT"/>
    <property type="match status" value="1"/>
</dbReference>
<protein>
    <recommendedName>
        <fullName evidence="5">Short-chain oxidoreductase</fullName>
    </recommendedName>
</protein>
<name>A0AAN9UPP0_9PEZI</name>
<comment type="similarity">
    <text evidence="2">Belongs to the short-chain dehydrogenases/reductases (SDR) family.</text>
</comment>
<dbReference type="InterPro" id="IPR020904">
    <property type="entry name" value="Sc_DH/Rdtase_CS"/>
</dbReference>